<keyword evidence="1" id="KW-1133">Transmembrane helix</keyword>
<dbReference type="PANTHER" id="PTHR24067">
    <property type="entry name" value="UBIQUITIN-CONJUGATING ENZYME E2"/>
    <property type="match status" value="1"/>
</dbReference>
<reference evidence="3" key="1">
    <citation type="submission" date="2021-01" db="EMBL/GenBank/DDBJ databases">
        <authorList>
            <consortium name="Genoscope - CEA"/>
            <person name="William W."/>
        </authorList>
    </citation>
    <scope>NUCLEOTIDE SEQUENCE</scope>
</reference>
<organism evidence="3 4">
    <name type="scientific">Paramecium sonneborni</name>
    <dbReference type="NCBI Taxonomy" id="65129"/>
    <lineage>
        <taxon>Eukaryota</taxon>
        <taxon>Sar</taxon>
        <taxon>Alveolata</taxon>
        <taxon>Ciliophora</taxon>
        <taxon>Intramacronucleata</taxon>
        <taxon>Oligohymenophorea</taxon>
        <taxon>Peniculida</taxon>
        <taxon>Parameciidae</taxon>
        <taxon>Paramecium</taxon>
    </lineage>
</organism>
<dbReference type="OrthoDB" id="1158011at2759"/>
<sequence>MAQQLSIQRLLREYDKLQKLKNNQFICEPNPVNIFEWHFVIYNLTDFFEGGYYHGILQLPPDYPLKPPTLKFITPSGRFEVGKPVCLSFTNFHPESWSSAQTIESMMISIISFMYTNENTTGGILSSPQEKQRQALNSKKFNLQNEQFTKIFKKHFDKLNLTDKYLDNYINNDNQKNLNANIIVEEESSITVKQFFIGGTIILLLIYMFLQSIVE</sequence>
<evidence type="ECO:0000259" key="2">
    <source>
        <dbReference type="PROSITE" id="PS50127"/>
    </source>
</evidence>
<feature type="domain" description="UBC core" evidence="2">
    <location>
        <begin position="5"/>
        <end position="154"/>
    </location>
</feature>
<gene>
    <name evidence="3" type="ORF">PSON_ATCC_30995.1.T0240201</name>
</gene>
<dbReference type="EMBL" id="CAJJDN010000024">
    <property type="protein sequence ID" value="CAD8068536.1"/>
    <property type="molecule type" value="Genomic_DNA"/>
</dbReference>
<name>A0A8S1LUR9_9CILI</name>
<dbReference type="Proteomes" id="UP000692954">
    <property type="component" value="Unassembled WGS sequence"/>
</dbReference>
<accession>A0A8S1LUR9</accession>
<dbReference type="Pfam" id="PF00179">
    <property type="entry name" value="UQ_con"/>
    <property type="match status" value="1"/>
</dbReference>
<dbReference type="SMART" id="SM00212">
    <property type="entry name" value="UBCc"/>
    <property type="match status" value="1"/>
</dbReference>
<dbReference type="CDD" id="cd23799">
    <property type="entry name" value="UBCc_UBE2J"/>
    <property type="match status" value="1"/>
</dbReference>
<feature type="transmembrane region" description="Helical" evidence="1">
    <location>
        <begin position="195"/>
        <end position="214"/>
    </location>
</feature>
<dbReference type="InterPro" id="IPR000608">
    <property type="entry name" value="UBC"/>
</dbReference>
<dbReference type="PROSITE" id="PS50127">
    <property type="entry name" value="UBC_2"/>
    <property type="match status" value="1"/>
</dbReference>
<evidence type="ECO:0000313" key="4">
    <source>
        <dbReference type="Proteomes" id="UP000692954"/>
    </source>
</evidence>
<dbReference type="InterPro" id="IPR050113">
    <property type="entry name" value="Ub_conjugating_enzyme"/>
</dbReference>
<protein>
    <recommendedName>
        <fullName evidence="2">UBC core domain-containing protein</fullName>
    </recommendedName>
</protein>
<evidence type="ECO:0000313" key="3">
    <source>
        <dbReference type="EMBL" id="CAD8068536.1"/>
    </source>
</evidence>
<proteinExistence type="predicted"/>
<keyword evidence="1" id="KW-0812">Transmembrane</keyword>
<comment type="caution">
    <text evidence="3">The sequence shown here is derived from an EMBL/GenBank/DDBJ whole genome shotgun (WGS) entry which is preliminary data.</text>
</comment>
<dbReference type="AlphaFoldDB" id="A0A8S1LUR9"/>
<evidence type="ECO:0000256" key="1">
    <source>
        <dbReference type="SAM" id="Phobius"/>
    </source>
</evidence>
<keyword evidence="4" id="KW-1185">Reference proteome</keyword>
<keyword evidence="1" id="KW-0472">Membrane</keyword>